<dbReference type="KEGG" id="vag:N646_3411"/>
<dbReference type="Proteomes" id="UP000016714">
    <property type="component" value="Chromosome 2"/>
</dbReference>
<protein>
    <submittedName>
        <fullName evidence="1">Uncharacterized protein</fullName>
    </submittedName>
</protein>
<dbReference type="HOGENOM" id="CLU_3105126_0_0_6"/>
<proteinExistence type="predicted"/>
<organism evidence="1 2">
    <name type="scientific">Vibrio alginolyticus (strain ATCC 17749 / DSM 2171 / NBRC 15630 / NCIMB 1903 / NCTC 12160 / XII-53)</name>
    <dbReference type="NCBI Taxonomy" id="1219076"/>
    <lineage>
        <taxon>Bacteria</taxon>
        <taxon>Pseudomonadati</taxon>
        <taxon>Pseudomonadota</taxon>
        <taxon>Gammaproteobacteria</taxon>
        <taxon>Vibrionales</taxon>
        <taxon>Vibrionaceae</taxon>
        <taxon>Vibrio</taxon>
    </lineage>
</organism>
<evidence type="ECO:0000313" key="1">
    <source>
        <dbReference type="EMBL" id="AGV19221.1"/>
    </source>
</evidence>
<sequence>MCLRKIACNYPIDSHFLFHLIGISDVDEFALIGFIEDKGRLAIENTDDYFE</sequence>
<dbReference type="EMBL" id="CP006719">
    <property type="protein sequence ID" value="AGV19221.1"/>
    <property type="molecule type" value="Genomic_DNA"/>
</dbReference>
<name>A0A2I3CL47_VIBAX</name>
<gene>
    <name evidence="1" type="ORF">N646_3411</name>
</gene>
<evidence type="ECO:0000313" key="2">
    <source>
        <dbReference type="Proteomes" id="UP000016714"/>
    </source>
</evidence>
<reference evidence="1 2" key="1">
    <citation type="journal article" date="2015" name="Genome Announc.">
        <title>Complete genome sequence of Vibrio alginolyticus ATCC 17749.</title>
        <authorList>
            <person name="Liu X.F."/>
            <person name="Cao Y."/>
            <person name="Zhang H.L."/>
            <person name="Chen Y.J."/>
            <person name="Hu C.J."/>
        </authorList>
    </citation>
    <scope>NUCLEOTIDE SEQUENCE [LARGE SCALE GENOMIC DNA]</scope>
    <source>
        <strain evidence="2">ATCC 17749 / DSM 2171 / NBRC 15630 / NCIMB 1903 / NCTC 12160 / XII-53</strain>
    </source>
</reference>
<dbReference type="AlphaFoldDB" id="A0A2I3CL47"/>
<accession>A0A2I3CL47</accession>